<gene>
    <name evidence="3" type="ORF">ACFPZN_35860</name>
</gene>
<dbReference type="SUPFAM" id="SSF52218">
    <property type="entry name" value="Flavoproteins"/>
    <property type="match status" value="1"/>
</dbReference>
<name>A0ABW1AC78_9ACTN</name>
<sequence length="216" mass="22858">MRDTPFLVGLGGTLRAQSSSESALRIVLEHAQSLGATARQFSGEDLASLPPYAPERPDRTVLATELVAALRLADGVVIASPGYHGSVSGLLKNTLDYIEDMRTDARPYLSGRAVGMVSTAYGWQAAVTTLTSMRAIVHALRAWPTPFGAAINSAQVRIGPDGCSDDDVTSRLRTVAEEVVTFAVRQRAWANGTAHDGPAVREDPQPSGSRSDQGAV</sequence>
<comment type="caution">
    <text evidence="3">The sequence shown here is derived from an EMBL/GenBank/DDBJ whole genome shotgun (WGS) entry which is preliminary data.</text>
</comment>
<dbReference type="InterPro" id="IPR029039">
    <property type="entry name" value="Flavoprotein-like_sf"/>
</dbReference>
<feature type="domain" description="NADPH-dependent FMN reductase-like" evidence="2">
    <location>
        <begin position="8"/>
        <end position="147"/>
    </location>
</feature>
<dbReference type="EMBL" id="JBHSON010000062">
    <property type="protein sequence ID" value="MFC5751025.1"/>
    <property type="molecule type" value="Genomic_DNA"/>
</dbReference>
<dbReference type="GO" id="GO:0016491">
    <property type="term" value="F:oxidoreductase activity"/>
    <property type="evidence" value="ECO:0007669"/>
    <property type="project" value="UniProtKB-KW"/>
</dbReference>
<keyword evidence="3" id="KW-0560">Oxidoreductase</keyword>
<feature type="compositionally biased region" description="Polar residues" evidence="1">
    <location>
        <begin position="206"/>
        <end position="216"/>
    </location>
</feature>
<dbReference type="Gene3D" id="3.40.50.360">
    <property type="match status" value="1"/>
</dbReference>
<dbReference type="InterPro" id="IPR005025">
    <property type="entry name" value="FMN_Rdtase-like_dom"/>
</dbReference>
<evidence type="ECO:0000259" key="2">
    <source>
        <dbReference type="Pfam" id="PF03358"/>
    </source>
</evidence>
<organism evidence="3 4">
    <name type="scientific">Actinomadura rugatobispora</name>
    <dbReference type="NCBI Taxonomy" id="1994"/>
    <lineage>
        <taxon>Bacteria</taxon>
        <taxon>Bacillati</taxon>
        <taxon>Actinomycetota</taxon>
        <taxon>Actinomycetes</taxon>
        <taxon>Streptosporangiales</taxon>
        <taxon>Thermomonosporaceae</taxon>
        <taxon>Actinomadura</taxon>
    </lineage>
</organism>
<feature type="region of interest" description="Disordered" evidence="1">
    <location>
        <begin position="193"/>
        <end position="216"/>
    </location>
</feature>
<evidence type="ECO:0000313" key="4">
    <source>
        <dbReference type="Proteomes" id="UP001596074"/>
    </source>
</evidence>
<evidence type="ECO:0000256" key="1">
    <source>
        <dbReference type="SAM" id="MobiDB-lite"/>
    </source>
</evidence>
<dbReference type="Proteomes" id="UP001596074">
    <property type="component" value="Unassembled WGS sequence"/>
</dbReference>
<dbReference type="PANTHER" id="PTHR30543">
    <property type="entry name" value="CHROMATE REDUCTASE"/>
    <property type="match status" value="1"/>
</dbReference>
<reference evidence="4" key="1">
    <citation type="journal article" date="2019" name="Int. J. Syst. Evol. Microbiol.">
        <title>The Global Catalogue of Microorganisms (GCM) 10K type strain sequencing project: providing services to taxonomists for standard genome sequencing and annotation.</title>
        <authorList>
            <consortium name="The Broad Institute Genomics Platform"/>
            <consortium name="The Broad Institute Genome Sequencing Center for Infectious Disease"/>
            <person name="Wu L."/>
            <person name="Ma J."/>
        </authorList>
    </citation>
    <scope>NUCLEOTIDE SEQUENCE [LARGE SCALE GENOMIC DNA]</scope>
    <source>
        <strain evidence="4">KCTC 42087</strain>
    </source>
</reference>
<evidence type="ECO:0000313" key="3">
    <source>
        <dbReference type="EMBL" id="MFC5751025.1"/>
    </source>
</evidence>
<proteinExistence type="predicted"/>
<dbReference type="PANTHER" id="PTHR30543:SF21">
    <property type="entry name" value="NAD(P)H-DEPENDENT FMN REDUCTASE LOT6"/>
    <property type="match status" value="1"/>
</dbReference>
<protein>
    <submittedName>
        <fullName evidence="3">NADPH-dependent FMN reductase</fullName>
        <ecNumber evidence="3">1.-.-.-</ecNumber>
    </submittedName>
</protein>
<dbReference type="EC" id="1.-.-.-" evidence="3"/>
<accession>A0ABW1AC78</accession>
<dbReference type="RefSeq" id="WP_378286893.1">
    <property type="nucleotide sequence ID" value="NZ_JBHSON010000062.1"/>
</dbReference>
<dbReference type="InterPro" id="IPR050712">
    <property type="entry name" value="NAD(P)H-dep_reductase"/>
</dbReference>
<keyword evidence="4" id="KW-1185">Reference proteome</keyword>
<dbReference type="Pfam" id="PF03358">
    <property type="entry name" value="FMN_red"/>
    <property type="match status" value="1"/>
</dbReference>